<sequence>MKQWMKQVAVAAWLWAIPLFLTSNANAASLGRIEVNSRLGEPFYAEVPLELDADEVASRVLVEIADGGDYRIFEVYRDPVLDAIRADIVSDKRGTRVELSSRTSINSPFFNLVLKIRTGRVSHFRKYPVMIDTAKTAEVAARAPQADAVQPADNQPINPVTTTTGQVAAVETKEAAPQPGPWARTDTYGPIVRGDSLSVIASRLRTDDRYSVNQAMVALFEKNRDKFDKENMNLLMAGSVLKVPTAAEVESHSAAEARKILREHEKAWKELVEQPRYAVAAEEQRTRYTKRISVGEQATGGTAAPALTPEAESRTEPVYQPVTATSAETDAAVASAEQPSADTTEKPDTAAIDAARERALLDAAREQTDQILGKIEQKNDQLQEQLDKNNQNMEALSNKIDSLAVEASKARIDKLEILIARLQSQLEKERQPVVQQNASGLGDWVAWLLATIVLALLAVVVVLLRREPAHPATVAGLAEQAVETEKEAPVAQEAGDLLAAAIEEEVAAIERDDSKPNAVDSLVDALTDTDTTELDSFDESAQEPDPNVDYLSEAAVYIRYGMADEALQQLDMALRLNPANVDAHIKKAEILLGNDDRKGFEAAVALANRSLAAAQVVQFRQAVAGLGTDTGVKSPVQVVADDLPALDDVATDTLLLDEADVDDLPIEFEVDDDAAAVESQPQVAAASGDEGGMDWLFDESFDNAGEGAVDATLHLNDLLGEFPVEQAVAAEPAAAAAAPVAAPVSYESEEESALDYQVSATLELDNLLQAFADEADEEESVDAHAQEEIAPVVADRLEVDAPSFEAPSFEFPSFDAPVASQPQAAASSFVAERSVKSAEEIADEEMGATMRLDQLLGEFDFGDDELINFDEEAELDSSTFSVADVDYAFDDSAAEFDHGATQELDSLLSEFIKAEVEPEAAPVQPSFAAPASPVVKEPEAAGQKELIDAAAEEFHAPVDELDWLSDGAADVEESTFSELTSADEVAEVSASEDDLALTGADDAADEFDLLQRDLAAGKSDETDLSFALEDVSDLDEFDMLQSSSVHKDDQKDATEELGSLLSGFAEDDQKDATEELGSLLSGFAEDDQKDATEELGSLLSGFAEDDQKDATEELGSLLSGFAEDDQKDATEELGSLLSGFAEDDQKDATEELGSLLSGFAEDDQKDATEELGSLLSGFAEDDQKDATEELGSLLSGFAEDDQKDATEELGSLLSGFAEEEKPDSDTAAELDALISKFNEGDEDDFLNYYAEQGSMDGLDHLDFDQPSSAADKGKKKS</sequence>
<evidence type="ECO:0000256" key="4">
    <source>
        <dbReference type="SAM" id="SignalP"/>
    </source>
</evidence>
<reference evidence="6 7" key="1">
    <citation type="journal article" date="2019" name="Appl. Environ. Microbiol.">
        <title>Environmental Evidence and Genomic Insight of Iron-oxidizing Bacteria Preference Towards More Corrosion Resistant Stainless Steel at Higher Salinities.</title>
        <authorList>
            <person name="Garrison C.E."/>
            <person name="Price K.A."/>
            <person name="Field E.K."/>
        </authorList>
    </citation>
    <scope>NUCLEOTIDE SEQUENCE [LARGE SCALE GENOMIC DNA]</scope>
    <source>
        <strain evidence="6 7">P3</strain>
    </source>
</reference>
<proteinExistence type="predicted"/>
<name>A0A5R9GPY0_9PROT</name>
<dbReference type="SUPFAM" id="SSF48452">
    <property type="entry name" value="TPR-like"/>
    <property type="match status" value="1"/>
</dbReference>
<dbReference type="InterPro" id="IPR057840">
    <property type="entry name" value="FimV_N"/>
</dbReference>
<evidence type="ECO:0000256" key="3">
    <source>
        <dbReference type="SAM" id="MobiDB-lite"/>
    </source>
</evidence>
<dbReference type="Pfam" id="PF25800">
    <property type="entry name" value="FimV_N"/>
    <property type="match status" value="1"/>
</dbReference>
<dbReference type="InterPro" id="IPR020012">
    <property type="entry name" value="LysM_FimV"/>
</dbReference>
<keyword evidence="7" id="KW-1185">Reference proteome</keyword>
<feature type="region of interest" description="Disordered" evidence="3">
    <location>
        <begin position="1256"/>
        <end position="1277"/>
    </location>
</feature>
<feature type="coiled-coil region" evidence="2">
    <location>
        <begin position="361"/>
        <end position="425"/>
    </location>
</feature>
<dbReference type="AlphaFoldDB" id="A0A5R9GPY0"/>
<feature type="region of interest" description="Disordered" evidence="3">
    <location>
        <begin position="293"/>
        <end position="348"/>
    </location>
</feature>
<dbReference type="Gene3D" id="1.25.40.10">
    <property type="entry name" value="Tetratricopeptide repeat domain"/>
    <property type="match status" value="1"/>
</dbReference>
<feature type="signal peptide" evidence="4">
    <location>
        <begin position="1"/>
        <end position="27"/>
    </location>
</feature>
<feature type="chain" id="PRO_5024349074" description="FimV N-terminal domain-containing protein" evidence="4">
    <location>
        <begin position="28"/>
        <end position="1277"/>
    </location>
</feature>
<dbReference type="InterPro" id="IPR019734">
    <property type="entry name" value="TPR_rpt"/>
</dbReference>
<dbReference type="RefSeq" id="WP_138239081.1">
    <property type="nucleotide sequence ID" value="NZ_VBRY01000005.1"/>
</dbReference>
<evidence type="ECO:0000313" key="6">
    <source>
        <dbReference type="EMBL" id="TLS67648.1"/>
    </source>
</evidence>
<feature type="compositionally biased region" description="Low complexity" evidence="3">
    <location>
        <begin position="299"/>
        <end position="310"/>
    </location>
</feature>
<dbReference type="InterPro" id="IPR011990">
    <property type="entry name" value="TPR-like_helical_dom_sf"/>
</dbReference>
<dbReference type="EMBL" id="VBRY01000005">
    <property type="protein sequence ID" value="TLS67648.1"/>
    <property type="molecule type" value="Genomic_DNA"/>
</dbReference>
<comment type="caution">
    <text evidence="6">The sequence shown here is derived from an EMBL/GenBank/DDBJ whole genome shotgun (WGS) entry which is preliminary data.</text>
</comment>
<feature type="domain" description="FimV N-terminal" evidence="5">
    <location>
        <begin position="29"/>
        <end position="133"/>
    </location>
</feature>
<evidence type="ECO:0000256" key="1">
    <source>
        <dbReference type="PROSITE-ProRule" id="PRU00339"/>
    </source>
</evidence>
<evidence type="ECO:0000259" key="5">
    <source>
        <dbReference type="Pfam" id="PF25800"/>
    </source>
</evidence>
<protein>
    <recommendedName>
        <fullName evidence="5">FimV N-terminal domain-containing protein</fullName>
    </recommendedName>
</protein>
<dbReference type="PROSITE" id="PS50005">
    <property type="entry name" value="TPR"/>
    <property type="match status" value="1"/>
</dbReference>
<keyword evidence="2" id="KW-0175">Coiled coil</keyword>
<gene>
    <name evidence="6" type="ORF">FEF65_06965</name>
</gene>
<dbReference type="OrthoDB" id="5294964at2"/>
<dbReference type="Proteomes" id="UP000306585">
    <property type="component" value="Unassembled WGS sequence"/>
</dbReference>
<organism evidence="6 7">
    <name type="scientific">Mariprofundus erugo</name>
    <dbReference type="NCBI Taxonomy" id="2528639"/>
    <lineage>
        <taxon>Bacteria</taxon>
        <taxon>Pseudomonadati</taxon>
        <taxon>Pseudomonadota</taxon>
        <taxon>Candidatius Mariprofundia</taxon>
        <taxon>Mariprofundales</taxon>
        <taxon>Mariprofundaceae</taxon>
        <taxon>Mariprofundus</taxon>
    </lineage>
</organism>
<evidence type="ECO:0000256" key="2">
    <source>
        <dbReference type="SAM" id="Coils"/>
    </source>
</evidence>
<evidence type="ECO:0000313" key="7">
    <source>
        <dbReference type="Proteomes" id="UP000306585"/>
    </source>
</evidence>
<accession>A0A5R9GPY0</accession>
<keyword evidence="1" id="KW-0802">TPR repeat</keyword>
<keyword evidence="4" id="KW-0732">Signal</keyword>
<dbReference type="NCBIfam" id="TIGR03505">
    <property type="entry name" value="FimV_core"/>
    <property type="match status" value="1"/>
</dbReference>
<feature type="repeat" description="TPR" evidence="1">
    <location>
        <begin position="547"/>
        <end position="580"/>
    </location>
</feature>